<reference evidence="1" key="1">
    <citation type="submission" date="2018-06" db="EMBL/GenBank/DDBJ databases">
        <authorList>
            <person name="Zhirakovskaya E."/>
        </authorList>
    </citation>
    <scope>NUCLEOTIDE SEQUENCE</scope>
</reference>
<dbReference type="AlphaFoldDB" id="A0A3B0ZBB9"/>
<gene>
    <name evidence="1" type="ORF">MNBD_GAMMA12-2835</name>
</gene>
<evidence type="ECO:0000313" key="1">
    <source>
        <dbReference type="EMBL" id="VAW78684.1"/>
    </source>
</evidence>
<proteinExistence type="predicted"/>
<name>A0A3B0ZBB9_9ZZZZ</name>
<dbReference type="Pfam" id="PF08843">
    <property type="entry name" value="AbiEii"/>
    <property type="match status" value="1"/>
</dbReference>
<dbReference type="InterPro" id="IPR014942">
    <property type="entry name" value="AbiEii"/>
</dbReference>
<sequence>MAKTIEKSIPKGSAKFRMSKNGDLIKLDVFHQGVSVKIEPNFIKRDTVYKPVQRELSEGAKSALGVTVDFSVKILTDAELFAGKITAALDRQEPRDLFDIKNLMDKEGLSDKTRKAFLVYLISNPPTHA</sequence>
<organism evidence="1">
    <name type="scientific">hydrothermal vent metagenome</name>
    <dbReference type="NCBI Taxonomy" id="652676"/>
    <lineage>
        <taxon>unclassified sequences</taxon>
        <taxon>metagenomes</taxon>
        <taxon>ecological metagenomes</taxon>
    </lineage>
</organism>
<accession>A0A3B0ZBB9</accession>
<protein>
    <submittedName>
        <fullName evidence="1">Uncharacterized protein</fullName>
    </submittedName>
</protein>
<dbReference type="EMBL" id="UOFL01000161">
    <property type="protein sequence ID" value="VAW78684.1"/>
    <property type="molecule type" value="Genomic_DNA"/>
</dbReference>